<dbReference type="GO" id="GO:0016810">
    <property type="term" value="F:hydrolase activity, acting on carbon-nitrogen (but not peptide) bonds"/>
    <property type="evidence" value="ECO:0007669"/>
    <property type="project" value="InterPro"/>
</dbReference>
<feature type="domain" description="Amidohydrolase-related" evidence="2">
    <location>
        <begin position="365"/>
        <end position="417"/>
    </location>
</feature>
<protein>
    <submittedName>
        <fullName evidence="3">Amidohydrolase family protein</fullName>
    </submittedName>
</protein>
<reference evidence="3 4" key="1">
    <citation type="submission" date="2019-11" db="EMBL/GenBank/DDBJ databases">
        <authorList>
            <person name="Zheng R.K."/>
            <person name="Sun C.M."/>
        </authorList>
    </citation>
    <scope>NUCLEOTIDE SEQUENCE [LARGE SCALE GENOMIC DNA]</scope>
    <source>
        <strain evidence="3 4">WC007</strain>
    </source>
</reference>
<dbReference type="SUPFAM" id="SSF51338">
    <property type="entry name" value="Composite domain of metallo-dependent hydrolases"/>
    <property type="match status" value="2"/>
</dbReference>
<dbReference type="Proteomes" id="UP000428260">
    <property type="component" value="Chromosome"/>
</dbReference>
<keyword evidence="1" id="KW-0732">Signal</keyword>
<name>A0A6I6K1X1_9BACT</name>
<proteinExistence type="predicted"/>
<evidence type="ECO:0000313" key="4">
    <source>
        <dbReference type="Proteomes" id="UP000428260"/>
    </source>
</evidence>
<dbReference type="SUPFAM" id="SSF51556">
    <property type="entry name" value="Metallo-dependent hydrolases"/>
    <property type="match status" value="1"/>
</dbReference>
<dbReference type="PANTHER" id="PTHR43135:SF3">
    <property type="entry name" value="ALPHA-D-RIBOSE 1-METHYLPHOSPHONATE 5-TRIPHOSPHATE DIPHOSPHATASE"/>
    <property type="match status" value="1"/>
</dbReference>
<dbReference type="EMBL" id="CP046401">
    <property type="protein sequence ID" value="QGY43894.1"/>
    <property type="molecule type" value="Genomic_DNA"/>
</dbReference>
<dbReference type="InterPro" id="IPR011059">
    <property type="entry name" value="Metal-dep_hydrolase_composite"/>
</dbReference>
<keyword evidence="3" id="KW-0378">Hydrolase</keyword>
<feature type="chain" id="PRO_5026254219" evidence="1">
    <location>
        <begin position="21"/>
        <end position="1009"/>
    </location>
</feature>
<accession>A0A6I6K1X1</accession>
<dbReference type="InterPro" id="IPR006680">
    <property type="entry name" value="Amidohydro-rel"/>
</dbReference>
<dbReference type="InterPro" id="IPR032466">
    <property type="entry name" value="Metal_Hydrolase"/>
</dbReference>
<dbReference type="AlphaFoldDB" id="A0A6I6K1X1"/>
<dbReference type="Gene3D" id="2.30.40.10">
    <property type="entry name" value="Urease, subunit C, domain 1"/>
    <property type="match status" value="1"/>
</dbReference>
<evidence type="ECO:0000313" key="3">
    <source>
        <dbReference type="EMBL" id="QGY43894.1"/>
    </source>
</evidence>
<sequence>MMKKLYCLIVTIAFFTFTHAQNLSPVLGVGDERPEVYAFINATVVVDYQTEIEDAVLVIKKGKIAGVGKNIVIPDNAVVFDLEGKYIYPSFVDLFTEYGIEKKSSGTSAPRSYFSRQQVFDSKIDGPFYWNDAIKPYQSAIEAFHVNAKDAEDFRKAGFGAVVTQKNDGIMRGVSALVALTDEDEEQVVLSGKAACGYSFDKGSSQMNYPSSLMGAFALIRQTFYDAEWYDSNSDKSVFDASLETVTENKSLPSVFQVRDKINLLDAARLGDEFNIPFIMKGNGDEYQLLDEVVSTGAPLILPLNFPEAPDVDDPYKAILVPLEDLKHWELAPYNPGRLAGKEVEFSFTTEGLKDKKQFRTNLLKAIKCGLSKEHALKALTETPAKLIGCDNMLGSLEKGKLANFLITSSEIFDPECIVYENWVQGRKYVITDSRLPDLKGEYDLALSNNEHFDLVIEGKPGSYSLKVKTGKDKTESGKMLVSENLISLSFPKDKKWVRLSGWMEDEAIEGTGVLPEGKTVTWEMTLEKAGKDKAGKKKDEKLTESGKVIYPFVAYGSEMKPQYKDFVIKNATVWTLENEGIIENADVLVENGKIAQVGKNINAGNVWEIDGTGMHITPGIIDEHSHMALNGTNEGSHAITSEVRMRDVLNPEDATIYRQLAGGVTCSHLLHGSANPIGGQSVLIKLRWGGNPEEMLVKNQVGFLKHALGENVKQSRMPTSQRFPLTRMGVEQSIRDVYARAKEYQQKWEAYDALSEAEKLKTPAPRKDLQLDAIVDEFNEKSFMVCHTYVQSETNMIMKLAQEFDIRPHTLIHNTEGYKVADKMAEAGAAGSVFSDWWNYKYEVIDAIAYNAAIQSNEGVLVCINSDDAEMGRRLNQEAGKIVKYGGLSEIEALKLVTLNPAKILHLDDRMGSIKVGKDADLVLWTDHPLSVYAMPSKTFVDGTVYYDKEKDKEMYNSIQEERSRIINKILAEGGGGKKGLGGSRPPMRVNDQFIYDDEDITDYTIDE</sequence>
<gene>
    <name evidence="3" type="ORF">GM418_09560</name>
</gene>
<feature type="signal peptide" evidence="1">
    <location>
        <begin position="1"/>
        <end position="20"/>
    </location>
</feature>
<dbReference type="PANTHER" id="PTHR43135">
    <property type="entry name" value="ALPHA-D-RIBOSE 1-METHYLPHOSPHONATE 5-TRIPHOSPHATE DIPHOSPHATASE"/>
    <property type="match status" value="1"/>
</dbReference>
<evidence type="ECO:0000259" key="2">
    <source>
        <dbReference type="Pfam" id="PF01979"/>
    </source>
</evidence>
<dbReference type="KEGG" id="mcos:GM418_09560"/>
<organism evidence="3 4">
    <name type="scientific">Maribellus comscasis</name>
    <dbReference type="NCBI Taxonomy" id="2681766"/>
    <lineage>
        <taxon>Bacteria</taxon>
        <taxon>Pseudomonadati</taxon>
        <taxon>Bacteroidota</taxon>
        <taxon>Bacteroidia</taxon>
        <taxon>Marinilabiliales</taxon>
        <taxon>Prolixibacteraceae</taxon>
        <taxon>Maribellus</taxon>
    </lineage>
</organism>
<evidence type="ECO:0000256" key="1">
    <source>
        <dbReference type="SAM" id="SignalP"/>
    </source>
</evidence>
<keyword evidence="4" id="KW-1185">Reference proteome</keyword>
<dbReference type="Pfam" id="PF01979">
    <property type="entry name" value="Amidohydro_1"/>
    <property type="match status" value="2"/>
</dbReference>
<dbReference type="InterPro" id="IPR051781">
    <property type="entry name" value="Metallo-dep_Hydrolase"/>
</dbReference>
<dbReference type="Gene3D" id="3.20.20.140">
    <property type="entry name" value="Metal-dependent hydrolases"/>
    <property type="match status" value="2"/>
</dbReference>
<feature type="domain" description="Amidohydrolase-related" evidence="2">
    <location>
        <begin position="771"/>
        <end position="944"/>
    </location>
</feature>